<dbReference type="InterPro" id="IPR006564">
    <property type="entry name" value="Znf_PMZ"/>
</dbReference>
<feature type="region of interest" description="Disordered" evidence="5">
    <location>
        <begin position="1"/>
        <end position="26"/>
    </location>
</feature>
<keyword evidence="8" id="KW-1185">Reference proteome</keyword>
<organism evidence="7 8">
    <name type="scientific">Lactuca sativa</name>
    <name type="common">Garden lettuce</name>
    <dbReference type="NCBI Taxonomy" id="4236"/>
    <lineage>
        <taxon>Eukaryota</taxon>
        <taxon>Viridiplantae</taxon>
        <taxon>Streptophyta</taxon>
        <taxon>Embryophyta</taxon>
        <taxon>Tracheophyta</taxon>
        <taxon>Spermatophyta</taxon>
        <taxon>Magnoliopsida</taxon>
        <taxon>eudicotyledons</taxon>
        <taxon>Gunneridae</taxon>
        <taxon>Pentapetalae</taxon>
        <taxon>asterids</taxon>
        <taxon>campanulids</taxon>
        <taxon>Asterales</taxon>
        <taxon>Asteraceae</taxon>
        <taxon>Cichorioideae</taxon>
        <taxon>Cichorieae</taxon>
        <taxon>Lactucinae</taxon>
        <taxon>Lactuca</taxon>
    </lineage>
</organism>
<reference evidence="7 8" key="1">
    <citation type="journal article" date="2017" name="Nat. Commun.">
        <title>Genome assembly with in vitro proximity ligation data and whole-genome triplication in lettuce.</title>
        <authorList>
            <person name="Reyes-Chin-Wo S."/>
            <person name="Wang Z."/>
            <person name="Yang X."/>
            <person name="Kozik A."/>
            <person name="Arikit S."/>
            <person name="Song C."/>
            <person name="Xia L."/>
            <person name="Froenicke L."/>
            <person name="Lavelle D.O."/>
            <person name="Truco M.J."/>
            <person name="Xia R."/>
            <person name="Zhu S."/>
            <person name="Xu C."/>
            <person name="Xu H."/>
            <person name="Xu X."/>
            <person name="Cox K."/>
            <person name="Korf I."/>
            <person name="Meyers B.C."/>
            <person name="Michelmore R.W."/>
        </authorList>
    </citation>
    <scope>NUCLEOTIDE SEQUENCE [LARGE SCALE GENOMIC DNA]</scope>
    <source>
        <strain evidence="8">cv. Salinas</strain>
        <tissue evidence="7">Seedlings</tissue>
    </source>
</reference>
<dbReference type="Pfam" id="PF10551">
    <property type="entry name" value="MULE"/>
    <property type="match status" value="1"/>
</dbReference>
<accession>A0A9R1X111</accession>
<evidence type="ECO:0000256" key="4">
    <source>
        <dbReference type="PROSITE-ProRule" id="PRU00325"/>
    </source>
</evidence>
<name>A0A9R1X111_LACSA</name>
<dbReference type="InterPro" id="IPR007527">
    <property type="entry name" value="Znf_SWIM"/>
</dbReference>
<dbReference type="SMART" id="SM00575">
    <property type="entry name" value="ZnF_PMZ"/>
    <property type="match status" value="1"/>
</dbReference>
<evidence type="ECO:0000256" key="1">
    <source>
        <dbReference type="ARBA" id="ARBA00022723"/>
    </source>
</evidence>
<dbReference type="AlphaFoldDB" id="A0A9R1X111"/>
<feature type="compositionally biased region" description="Polar residues" evidence="5">
    <location>
        <begin position="659"/>
        <end position="670"/>
    </location>
</feature>
<keyword evidence="3" id="KW-0862">Zinc</keyword>
<proteinExistence type="predicted"/>
<feature type="compositionally biased region" description="Low complexity" evidence="5">
    <location>
        <begin position="629"/>
        <end position="658"/>
    </location>
</feature>
<dbReference type="GO" id="GO:0008270">
    <property type="term" value="F:zinc ion binding"/>
    <property type="evidence" value="ECO:0007669"/>
    <property type="project" value="UniProtKB-KW"/>
</dbReference>
<evidence type="ECO:0000259" key="6">
    <source>
        <dbReference type="PROSITE" id="PS50966"/>
    </source>
</evidence>
<dbReference type="EMBL" id="NBSK02000008">
    <property type="protein sequence ID" value="KAJ0192392.1"/>
    <property type="molecule type" value="Genomic_DNA"/>
</dbReference>
<dbReference type="PANTHER" id="PTHR31973">
    <property type="entry name" value="POLYPROTEIN, PUTATIVE-RELATED"/>
    <property type="match status" value="1"/>
</dbReference>
<gene>
    <name evidence="7" type="ORF">LSAT_V11C800444400</name>
</gene>
<evidence type="ECO:0000313" key="7">
    <source>
        <dbReference type="EMBL" id="KAJ0192392.1"/>
    </source>
</evidence>
<sequence>MTDEMKDRVDHGNDLQNDEEAEEEVTNKYRIHDPNVRWDKMEPKLGDVFESPAQLKFCVTNYAVNGGYQIYFQKSDNRIIVARCGKRHEDNKFPFRLYAAWIYNDRTFQVKAMNYKYLCSRVLKFGSIVTSEWIGRHYVTEIANKPKVKLREMISDIKERYRCVVSIGQDYAQELLRSNPGSTCKVGVTNNPDDKNYFKRFYICFKSLSVCWKIRCRKVIGLDGCFLKGQVKGELLTAIGRDANNQVFPIAWVVVDVENKDNWTWFLELLKDDLDLGTGVDLVVISDQHKGLLESVKVILPHVEHRQCARHIYANFNKAFSGLELKKLFWACAMSCVEGDFLRNMEKMKTISPSAYEYLMSKEPKTWCRAYMSAGFACEAMENGISECFNSIIVEARKKPLITMLEDIRVYIMDRFSFMNDECSKWKGNICPEVIKKMNLFGKNFRIWLVVNSLGNVFEVRRACASYKVDLDGRVCSCRLWDLSGIPCVHAIAAINYIHQTPDGYISDYFSVNKFKECYSTNISPVNGSNMWPLTGYNKPLPLVGRKMPGRPRTKRRRHASEKESKFSSTSRVKPLRTVICAKCLEYEHNKKGCKNEKMVPVPMPPKKIGRPRKCDVAGSNPHVSVPTQSSQQASQHGSQPLVTSTVTTQPSQQASQQGSLHASSSNTGNKMRKLGLRGASFRVGDISSEVTLLDVRKKKLAVRRPNRKSTTKFQDEVNKQVPNEVAQAVALNDVPLVNEMIEEEETKVSVKVPEPIFKEVHLVNNQVLVVNDIPNNVAQLPAVNDVPLVNEVI</sequence>
<evidence type="ECO:0000256" key="3">
    <source>
        <dbReference type="ARBA" id="ARBA00022833"/>
    </source>
</evidence>
<evidence type="ECO:0000256" key="2">
    <source>
        <dbReference type="ARBA" id="ARBA00022771"/>
    </source>
</evidence>
<feature type="compositionally biased region" description="Basic residues" evidence="5">
    <location>
        <begin position="548"/>
        <end position="560"/>
    </location>
</feature>
<feature type="domain" description="SWIM-type" evidence="6">
    <location>
        <begin position="467"/>
        <end position="499"/>
    </location>
</feature>
<feature type="region of interest" description="Disordered" evidence="5">
    <location>
        <begin position="543"/>
        <end position="571"/>
    </location>
</feature>
<feature type="region of interest" description="Disordered" evidence="5">
    <location>
        <begin position="596"/>
        <end position="672"/>
    </location>
</feature>
<dbReference type="Proteomes" id="UP000235145">
    <property type="component" value="Unassembled WGS sequence"/>
</dbReference>
<dbReference type="PANTHER" id="PTHR31973:SF187">
    <property type="entry name" value="MUTATOR TRANSPOSASE MUDRA PROTEIN"/>
    <property type="match status" value="1"/>
</dbReference>
<dbReference type="Pfam" id="PF04434">
    <property type="entry name" value="SWIM"/>
    <property type="match status" value="1"/>
</dbReference>
<dbReference type="PROSITE" id="PS50966">
    <property type="entry name" value="ZF_SWIM"/>
    <property type="match status" value="1"/>
</dbReference>
<comment type="caution">
    <text evidence="7">The sequence shown here is derived from an EMBL/GenBank/DDBJ whole genome shotgun (WGS) entry which is preliminary data.</text>
</comment>
<evidence type="ECO:0000256" key="5">
    <source>
        <dbReference type="SAM" id="MobiDB-lite"/>
    </source>
</evidence>
<protein>
    <recommendedName>
        <fullName evidence="6">SWIM-type domain-containing protein</fullName>
    </recommendedName>
</protein>
<dbReference type="InterPro" id="IPR018289">
    <property type="entry name" value="MULE_transposase_dom"/>
</dbReference>
<keyword evidence="2 4" id="KW-0863">Zinc-finger</keyword>
<evidence type="ECO:0000313" key="8">
    <source>
        <dbReference type="Proteomes" id="UP000235145"/>
    </source>
</evidence>
<keyword evidence="1" id="KW-0479">Metal-binding</keyword>
<feature type="compositionally biased region" description="Basic and acidic residues" evidence="5">
    <location>
        <begin position="1"/>
        <end position="13"/>
    </location>
</feature>